<dbReference type="RefSeq" id="WP_344535883.1">
    <property type="nucleotide sequence ID" value="NZ_BAAAPE010000032.1"/>
</dbReference>
<protein>
    <submittedName>
        <fullName evidence="2">Uncharacterized protein</fullName>
    </submittedName>
</protein>
<accession>A0ABP5IUZ6</accession>
<evidence type="ECO:0000256" key="1">
    <source>
        <dbReference type="SAM" id="MobiDB-lite"/>
    </source>
</evidence>
<feature type="region of interest" description="Disordered" evidence="1">
    <location>
        <begin position="1"/>
        <end position="82"/>
    </location>
</feature>
<feature type="compositionally biased region" description="Basic and acidic residues" evidence="1">
    <location>
        <begin position="1"/>
        <end position="11"/>
    </location>
</feature>
<organism evidence="2 3">
    <name type="scientific">Streptomyces albiaxialis</name>
    <dbReference type="NCBI Taxonomy" id="329523"/>
    <lineage>
        <taxon>Bacteria</taxon>
        <taxon>Bacillati</taxon>
        <taxon>Actinomycetota</taxon>
        <taxon>Actinomycetes</taxon>
        <taxon>Kitasatosporales</taxon>
        <taxon>Streptomycetaceae</taxon>
        <taxon>Streptomyces</taxon>
    </lineage>
</organism>
<feature type="compositionally biased region" description="Basic and acidic residues" evidence="1">
    <location>
        <begin position="53"/>
        <end position="63"/>
    </location>
</feature>
<feature type="compositionally biased region" description="Low complexity" evidence="1">
    <location>
        <begin position="73"/>
        <end position="82"/>
    </location>
</feature>
<gene>
    <name evidence="2" type="ORF">GCM10009801_81500</name>
</gene>
<name>A0ABP5IUZ6_9ACTN</name>
<reference evidence="3" key="1">
    <citation type="journal article" date="2019" name="Int. J. Syst. Evol. Microbiol.">
        <title>The Global Catalogue of Microorganisms (GCM) 10K type strain sequencing project: providing services to taxonomists for standard genome sequencing and annotation.</title>
        <authorList>
            <consortium name="The Broad Institute Genomics Platform"/>
            <consortium name="The Broad Institute Genome Sequencing Center for Infectious Disease"/>
            <person name="Wu L."/>
            <person name="Ma J."/>
        </authorList>
    </citation>
    <scope>NUCLEOTIDE SEQUENCE [LARGE SCALE GENOMIC DNA]</scope>
    <source>
        <strain evidence="3">JCM 15478</strain>
    </source>
</reference>
<comment type="caution">
    <text evidence="2">The sequence shown here is derived from an EMBL/GenBank/DDBJ whole genome shotgun (WGS) entry which is preliminary data.</text>
</comment>
<keyword evidence="3" id="KW-1185">Reference proteome</keyword>
<sequence length="82" mass="8576">MRERAPEHQPDEQVLDTAAGDGEHEATTRERGSFSGAVCTCGWRGPARRARDRARADAAEHARTGGADPAPAPSTAPQAPSA</sequence>
<evidence type="ECO:0000313" key="3">
    <source>
        <dbReference type="Proteomes" id="UP001500016"/>
    </source>
</evidence>
<dbReference type="Proteomes" id="UP001500016">
    <property type="component" value="Unassembled WGS sequence"/>
</dbReference>
<dbReference type="EMBL" id="BAAAPE010000032">
    <property type="protein sequence ID" value="GAA2105259.1"/>
    <property type="molecule type" value="Genomic_DNA"/>
</dbReference>
<feature type="compositionally biased region" description="Basic and acidic residues" evidence="1">
    <location>
        <begin position="21"/>
        <end position="32"/>
    </location>
</feature>
<proteinExistence type="predicted"/>
<evidence type="ECO:0000313" key="2">
    <source>
        <dbReference type="EMBL" id="GAA2105259.1"/>
    </source>
</evidence>